<evidence type="ECO:0000259" key="1">
    <source>
        <dbReference type="Pfam" id="PF00535"/>
    </source>
</evidence>
<dbReference type="CDD" id="cd00761">
    <property type="entry name" value="Glyco_tranf_GTA_type"/>
    <property type="match status" value="1"/>
</dbReference>
<dbReference type="KEGG" id="lut:Lupro_05350"/>
<dbReference type="InterPro" id="IPR029044">
    <property type="entry name" value="Nucleotide-diphossugar_trans"/>
</dbReference>
<protein>
    <recommendedName>
        <fullName evidence="1">Glycosyltransferase 2-like domain-containing protein</fullName>
    </recommendedName>
</protein>
<dbReference type="OrthoDB" id="761861at2"/>
<name>A0A109RNG9_9FLAO</name>
<sequence length="199" mass="23546">MLSILIPVYNYEVQLLVENLLNQLKTIDCCWEIILSDDASNKYYIKRNSEFISKLNNSQIKLIQQEINIGNAANRNFLIARASYNWLLFLDADVLPVAFNFLSIYKKQMEFTTKEIITGNIVYDETKPQPHLLRWIYGKEKEEINFEKRKNKPILHARGANFAIKKIVAKKRNFPILKEKYGFVDTRFFFNLLKIRFVL</sequence>
<organism evidence="2 3">
    <name type="scientific">Lutibacter profundi</name>
    <dbReference type="NCBI Taxonomy" id="1622118"/>
    <lineage>
        <taxon>Bacteria</taxon>
        <taxon>Pseudomonadati</taxon>
        <taxon>Bacteroidota</taxon>
        <taxon>Flavobacteriia</taxon>
        <taxon>Flavobacteriales</taxon>
        <taxon>Flavobacteriaceae</taxon>
        <taxon>Lutibacter</taxon>
    </lineage>
</organism>
<gene>
    <name evidence="2" type="ORF">Lupro_05350</name>
</gene>
<feature type="domain" description="Glycosyltransferase 2-like" evidence="1">
    <location>
        <begin position="3"/>
        <end position="156"/>
    </location>
</feature>
<reference evidence="3" key="1">
    <citation type="submission" date="2015-12" db="EMBL/GenBank/DDBJ databases">
        <title>Complete genome sequence of Lutibacter profundus strain LP1.</title>
        <authorList>
            <person name="Wissuwa J."/>
            <person name="Le Moine Bauer S."/>
            <person name="Stokke R."/>
            <person name="Dahle H."/>
            <person name="Steen I.H."/>
        </authorList>
    </citation>
    <scope>NUCLEOTIDE SEQUENCE [LARGE SCALE GENOMIC DNA]</scope>
    <source>
        <strain evidence="3">LP1</strain>
    </source>
</reference>
<dbReference type="EMBL" id="CP013355">
    <property type="protein sequence ID" value="AMC10705.1"/>
    <property type="molecule type" value="Genomic_DNA"/>
</dbReference>
<keyword evidence="3" id="KW-1185">Reference proteome</keyword>
<evidence type="ECO:0000313" key="2">
    <source>
        <dbReference type="EMBL" id="AMC10705.1"/>
    </source>
</evidence>
<dbReference type="STRING" id="1622118.Lupro_05350"/>
<proteinExistence type="predicted"/>
<accession>A0A109RNG9</accession>
<dbReference type="SUPFAM" id="SSF53448">
    <property type="entry name" value="Nucleotide-diphospho-sugar transferases"/>
    <property type="match status" value="1"/>
</dbReference>
<dbReference type="AlphaFoldDB" id="A0A109RNG9"/>
<dbReference type="Gene3D" id="3.90.550.10">
    <property type="entry name" value="Spore Coat Polysaccharide Biosynthesis Protein SpsA, Chain A"/>
    <property type="match status" value="1"/>
</dbReference>
<evidence type="ECO:0000313" key="3">
    <source>
        <dbReference type="Proteomes" id="UP000059672"/>
    </source>
</evidence>
<dbReference type="Pfam" id="PF00535">
    <property type="entry name" value="Glycos_transf_2"/>
    <property type="match status" value="1"/>
</dbReference>
<dbReference type="Proteomes" id="UP000059672">
    <property type="component" value="Chromosome"/>
</dbReference>
<reference evidence="2 3" key="2">
    <citation type="journal article" date="2016" name="Int. J. Syst. Evol. Microbiol.">
        <title>Lutibacter profundi sp. nov., isolated from a deep-sea hydrothermal system on the Arctic Mid-Ocean Ridge and emended description of the genus Lutibacter.</title>
        <authorList>
            <person name="Le Moine Bauer S."/>
            <person name="Roalkvam I."/>
            <person name="Steen I.H."/>
            <person name="Dahle H."/>
        </authorList>
    </citation>
    <scope>NUCLEOTIDE SEQUENCE [LARGE SCALE GENOMIC DNA]</scope>
    <source>
        <strain evidence="2 3">LP1</strain>
    </source>
</reference>
<dbReference type="RefSeq" id="WP_068206980.1">
    <property type="nucleotide sequence ID" value="NZ_CP013355.1"/>
</dbReference>
<dbReference type="InterPro" id="IPR001173">
    <property type="entry name" value="Glyco_trans_2-like"/>
</dbReference>